<dbReference type="SUPFAM" id="SSF57716">
    <property type="entry name" value="Glucocorticoid receptor-like (DNA-binding domain)"/>
    <property type="match status" value="1"/>
</dbReference>
<dbReference type="PROSITE" id="PS50950">
    <property type="entry name" value="ZF_THAP"/>
    <property type="match status" value="1"/>
</dbReference>
<dbReference type="Pfam" id="PF05485">
    <property type="entry name" value="THAP"/>
    <property type="match status" value="1"/>
</dbReference>
<keyword evidence="5 6" id="KW-0238">DNA-binding</keyword>
<proteinExistence type="predicted"/>
<dbReference type="OrthoDB" id="6598185at2759"/>
<dbReference type="GO" id="GO:0003677">
    <property type="term" value="F:DNA binding"/>
    <property type="evidence" value="ECO:0007669"/>
    <property type="project" value="UniProtKB-UniRule"/>
</dbReference>
<dbReference type="SMART" id="SM00980">
    <property type="entry name" value="THAP"/>
    <property type="match status" value="1"/>
</dbReference>
<accession>A0A8J2HAP5</accession>
<keyword evidence="4" id="KW-0862">Zinc</keyword>
<comment type="caution">
    <text evidence="8">The sequence shown here is derived from an EMBL/GenBank/DDBJ whole genome shotgun (WGS) entry which is preliminary data.</text>
</comment>
<evidence type="ECO:0000256" key="4">
    <source>
        <dbReference type="ARBA" id="ARBA00022833"/>
    </source>
</evidence>
<reference evidence="8" key="1">
    <citation type="submission" date="2021-04" db="EMBL/GenBank/DDBJ databases">
        <authorList>
            <person name="Chebbi M.A.C M."/>
        </authorList>
    </citation>
    <scope>NUCLEOTIDE SEQUENCE</scope>
</reference>
<dbReference type="Pfam" id="PF13359">
    <property type="entry name" value="DDE_Tnp_4"/>
    <property type="match status" value="1"/>
</dbReference>
<dbReference type="InterPro" id="IPR027806">
    <property type="entry name" value="HARBI1_dom"/>
</dbReference>
<sequence length="522" mass="59674">MLCQLQVLRLLLVTMEFPPRKNKSKTFCCVYGCNSKSWRDNTIRFYSFPAANSNLVKIINKFGEDQIIDRRLAWIKALKIGNEVTQYKSVCSLHFTKTNVNQLRFHLKKNSVPSCNLPETSLSTFNQPNLVQIDDRDERRRKRSLKKKSFLNEDTSEINSVLSDDKTGDTGDSSCQSQLCVESATEDLSFVQISAVDEEKQEQNYPSTMKIFKDIGIQVESDYLTPKFSTCIKSDQQLSTLTGLSSFAILNTIEQLVIKVQSMRGTSNSSIKFDLRELLIMTFMKLKQNMSYSTLAIFFNFSKNGCKSQIWKMIDILYLALKPSIHWPSKENILKNIPLCFKNFEGVRVVVDCTEIKIQKPSKLCCQLQTYSYYKSTYTVKFLTGVTPAGTIFFVSRAYGGRASDNTIFEQSNIINMMDKKDIVLADKGFTMHDFCKKYDVTLCTPDKQQFSKSEANMNRYVAKVRVHVERSNQRIKTFDVLGSTMPVCLLSKVEEIFTIICGVVNLSASILKKNKFHSENI</sequence>
<organism evidence="8 9">
    <name type="scientific">Cotesia congregata</name>
    <name type="common">Parasitoid wasp</name>
    <name type="synonym">Apanteles congregatus</name>
    <dbReference type="NCBI Taxonomy" id="51543"/>
    <lineage>
        <taxon>Eukaryota</taxon>
        <taxon>Metazoa</taxon>
        <taxon>Ecdysozoa</taxon>
        <taxon>Arthropoda</taxon>
        <taxon>Hexapoda</taxon>
        <taxon>Insecta</taxon>
        <taxon>Pterygota</taxon>
        <taxon>Neoptera</taxon>
        <taxon>Endopterygota</taxon>
        <taxon>Hymenoptera</taxon>
        <taxon>Apocrita</taxon>
        <taxon>Ichneumonoidea</taxon>
        <taxon>Braconidae</taxon>
        <taxon>Microgastrinae</taxon>
        <taxon>Cotesia</taxon>
    </lineage>
</organism>
<comment type="cofactor">
    <cofactor evidence="1">
        <name>a divalent metal cation</name>
        <dbReference type="ChEBI" id="CHEBI:60240"/>
    </cofactor>
</comment>
<gene>
    <name evidence="8" type="ORF">HICCMSTLAB_LOCUS4241</name>
</gene>
<evidence type="ECO:0000256" key="6">
    <source>
        <dbReference type="PROSITE-ProRule" id="PRU00309"/>
    </source>
</evidence>
<evidence type="ECO:0000256" key="3">
    <source>
        <dbReference type="ARBA" id="ARBA00022771"/>
    </source>
</evidence>
<feature type="domain" description="THAP-type" evidence="7">
    <location>
        <begin position="24"/>
        <end position="116"/>
    </location>
</feature>
<evidence type="ECO:0000256" key="5">
    <source>
        <dbReference type="ARBA" id="ARBA00023125"/>
    </source>
</evidence>
<dbReference type="PANTHER" id="PTHR23080">
    <property type="entry name" value="THAP DOMAIN PROTEIN"/>
    <property type="match status" value="1"/>
</dbReference>
<evidence type="ECO:0000313" key="8">
    <source>
        <dbReference type="EMBL" id="CAG5084963.1"/>
    </source>
</evidence>
<dbReference type="GO" id="GO:0008270">
    <property type="term" value="F:zinc ion binding"/>
    <property type="evidence" value="ECO:0007669"/>
    <property type="project" value="UniProtKB-KW"/>
</dbReference>
<dbReference type="InterPro" id="IPR006612">
    <property type="entry name" value="THAP_Znf"/>
</dbReference>
<dbReference type="PANTHER" id="PTHR23080:SF141">
    <property type="entry name" value="TRANSPOSASE HELIX-TURN-HELIX DOMAIN-CONTAINING PROTEIN"/>
    <property type="match status" value="1"/>
</dbReference>
<keyword evidence="9" id="KW-1185">Reference proteome</keyword>
<evidence type="ECO:0000313" key="9">
    <source>
        <dbReference type="Proteomes" id="UP000786811"/>
    </source>
</evidence>
<evidence type="ECO:0000256" key="1">
    <source>
        <dbReference type="ARBA" id="ARBA00001968"/>
    </source>
</evidence>
<name>A0A8J2HAP5_COTCN</name>
<dbReference type="EMBL" id="CAJNRD030001118">
    <property type="protein sequence ID" value="CAG5084963.1"/>
    <property type="molecule type" value="Genomic_DNA"/>
</dbReference>
<keyword evidence="3 6" id="KW-0863">Zinc-finger</keyword>
<dbReference type="AlphaFoldDB" id="A0A8J2HAP5"/>
<evidence type="ECO:0000259" key="7">
    <source>
        <dbReference type="PROSITE" id="PS50950"/>
    </source>
</evidence>
<evidence type="ECO:0000256" key="2">
    <source>
        <dbReference type="ARBA" id="ARBA00022723"/>
    </source>
</evidence>
<dbReference type="Proteomes" id="UP000786811">
    <property type="component" value="Unassembled WGS sequence"/>
</dbReference>
<keyword evidence="2" id="KW-0479">Metal-binding</keyword>
<protein>
    <recommendedName>
        <fullName evidence="7">THAP-type domain-containing protein</fullName>
    </recommendedName>
</protein>